<gene>
    <name evidence="1" type="ORF">GCM10011398_05240</name>
</gene>
<dbReference type="Proteomes" id="UP000622860">
    <property type="component" value="Unassembled WGS sequence"/>
</dbReference>
<keyword evidence="2" id="KW-1185">Reference proteome</keyword>
<sequence>MPNKYGEKDWLDTALPLINSLEIVDKDADGEILYYALIEGTEENKEILRRAGVTLQEIDGATGDEGQIDLTHFIWEFAGWFNGEKFVREKPFDDM</sequence>
<reference evidence="1" key="1">
    <citation type="journal article" date="2014" name="Int. J. Syst. Evol. Microbiol.">
        <title>Complete genome sequence of Corynebacterium casei LMG S-19264T (=DSM 44701T), isolated from a smear-ripened cheese.</title>
        <authorList>
            <consortium name="US DOE Joint Genome Institute (JGI-PGF)"/>
            <person name="Walter F."/>
            <person name="Albersmeier A."/>
            <person name="Kalinowski J."/>
            <person name="Ruckert C."/>
        </authorList>
    </citation>
    <scope>NUCLEOTIDE SEQUENCE</scope>
    <source>
        <strain evidence="1">CGMCC 1.12754</strain>
    </source>
</reference>
<evidence type="ECO:0000313" key="2">
    <source>
        <dbReference type="Proteomes" id="UP000622860"/>
    </source>
</evidence>
<proteinExistence type="predicted"/>
<reference evidence="1" key="2">
    <citation type="submission" date="2020-09" db="EMBL/GenBank/DDBJ databases">
        <authorList>
            <person name="Sun Q."/>
            <person name="Zhou Y."/>
        </authorList>
    </citation>
    <scope>NUCLEOTIDE SEQUENCE</scope>
    <source>
        <strain evidence="1">CGMCC 1.12754</strain>
    </source>
</reference>
<comment type="caution">
    <text evidence="1">The sequence shown here is derived from an EMBL/GenBank/DDBJ whole genome shotgun (WGS) entry which is preliminary data.</text>
</comment>
<organism evidence="1 2">
    <name type="scientific">Virgibacillus oceani</name>
    <dbReference type="NCBI Taxonomy" id="1479511"/>
    <lineage>
        <taxon>Bacteria</taxon>
        <taxon>Bacillati</taxon>
        <taxon>Bacillota</taxon>
        <taxon>Bacilli</taxon>
        <taxon>Bacillales</taxon>
        <taxon>Bacillaceae</taxon>
        <taxon>Virgibacillus</taxon>
    </lineage>
</organism>
<accession>A0A917LY09</accession>
<evidence type="ECO:0000313" key="1">
    <source>
        <dbReference type="EMBL" id="GGG64587.1"/>
    </source>
</evidence>
<dbReference type="AlphaFoldDB" id="A0A917LY09"/>
<protein>
    <submittedName>
        <fullName evidence="1">Uncharacterized protein</fullName>
    </submittedName>
</protein>
<name>A0A917LY09_9BACI</name>
<dbReference type="EMBL" id="BMFR01000001">
    <property type="protein sequence ID" value="GGG64587.1"/>
    <property type="molecule type" value="Genomic_DNA"/>
</dbReference>
<dbReference type="RefSeq" id="WP_188453774.1">
    <property type="nucleotide sequence ID" value="NZ_BMFR01000001.1"/>
</dbReference>